<keyword evidence="7" id="KW-0812">Transmembrane</keyword>
<proteinExistence type="inferred from homology"/>
<dbReference type="PANTHER" id="PTHR43133">
    <property type="entry name" value="RNA POLYMERASE ECF-TYPE SIGMA FACTO"/>
    <property type="match status" value="1"/>
</dbReference>
<keyword evidence="7" id="KW-0472">Membrane</keyword>
<dbReference type="SUPFAM" id="SSF88659">
    <property type="entry name" value="Sigma3 and sigma4 domains of RNA polymerase sigma factors"/>
    <property type="match status" value="1"/>
</dbReference>
<evidence type="ECO:0000259" key="8">
    <source>
        <dbReference type="Pfam" id="PF08281"/>
    </source>
</evidence>
<feature type="transmembrane region" description="Helical" evidence="7">
    <location>
        <begin position="189"/>
        <end position="208"/>
    </location>
</feature>
<evidence type="ECO:0000256" key="2">
    <source>
        <dbReference type="ARBA" id="ARBA00023015"/>
    </source>
</evidence>
<dbReference type="GO" id="GO:0003677">
    <property type="term" value="F:DNA binding"/>
    <property type="evidence" value="ECO:0007669"/>
    <property type="project" value="UniProtKB-KW"/>
</dbReference>
<keyword evidence="4" id="KW-0238">DNA-binding</keyword>
<dbReference type="EMBL" id="CP163439">
    <property type="protein sequence ID" value="XDQ31920.1"/>
    <property type="molecule type" value="Genomic_DNA"/>
</dbReference>
<accession>A0AB39PLH5</accession>
<comment type="similarity">
    <text evidence="1">Belongs to the sigma-70 factor family. ECF subfamily.</text>
</comment>
<feature type="transmembrane region" description="Helical" evidence="7">
    <location>
        <begin position="159"/>
        <end position="183"/>
    </location>
</feature>
<protein>
    <submittedName>
        <fullName evidence="9">RNA polymerase sigma factor</fullName>
    </submittedName>
</protein>
<reference evidence="9" key="1">
    <citation type="submission" date="2024-07" db="EMBL/GenBank/DDBJ databases">
        <authorList>
            <person name="Yu S.T."/>
        </authorList>
    </citation>
    <scope>NUCLEOTIDE SEQUENCE</scope>
    <source>
        <strain evidence="9">R28</strain>
    </source>
</reference>
<gene>
    <name evidence="9" type="ORF">AB5J49_00225</name>
</gene>
<dbReference type="InterPro" id="IPR036388">
    <property type="entry name" value="WH-like_DNA-bd_sf"/>
</dbReference>
<dbReference type="RefSeq" id="WP_369166411.1">
    <property type="nucleotide sequence ID" value="NZ_CP163439.1"/>
</dbReference>
<sequence length="286" mass="32114">MTETVEIRPENAAALAALYLTHREEFTAKAAQLLRVRGIPEAVVGAEDLVQMVFENALRTPQVLREPRAYLYTALRREVGHRAERLHQEREWEATHQREENPDASPGPDVGAVVTDRVVVRDAVRRLPEQQRAAVVATKMFDFTQQETAQLMKRHPGTVAVHVARAVGMLALYLTPGVAIIVVCALVPMLGGSHLAIFLLSDLAYLWAIRDHMDRSETVQKIKRLVMSDAITFRTERVSPWYGSTGETILVCRHEATGKEMWVLLPEVKIMGERPMLRARAASALR</sequence>
<name>A0AB39PLH5_9ACTN</name>
<evidence type="ECO:0000256" key="3">
    <source>
        <dbReference type="ARBA" id="ARBA00023082"/>
    </source>
</evidence>
<evidence type="ECO:0000256" key="5">
    <source>
        <dbReference type="ARBA" id="ARBA00023163"/>
    </source>
</evidence>
<dbReference type="InterPro" id="IPR039425">
    <property type="entry name" value="RNA_pol_sigma-70-like"/>
</dbReference>
<feature type="compositionally biased region" description="Basic and acidic residues" evidence="6">
    <location>
        <begin position="90"/>
        <end position="101"/>
    </location>
</feature>
<keyword evidence="2" id="KW-0805">Transcription regulation</keyword>
<evidence type="ECO:0000256" key="1">
    <source>
        <dbReference type="ARBA" id="ARBA00010641"/>
    </source>
</evidence>
<feature type="domain" description="RNA polymerase sigma factor 70 region 4 type 2" evidence="8">
    <location>
        <begin position="120"/>
        <end position="167"/>
    </location>
</feature>
<dbReference type="Pfam" id="PF08281">
    <property type="entry name" value="Sigma70_r4_2"/>
    <property type="match status" value="1"/>
</dbReference>
<organism evidence="9">
    <name type="scientific">Streptomyces sp. R28</name>
    <dbReference type="NCBI Taxonomy" id="3238628"/>
    <lineage>
        <taxon>Bacteria</taxon>
        <taxon>Bacillati</taxon>
        <taxon>Actinomycetota</taxon>
        <taxon>Actinomycetes</taxon>
        <taxon>Kitasatosporales</taxon>
        <taxon>Streptomycetaceae</taxon>
        <taxon>Streptomyces</taxon>
    </lineage>
</organism>
<dbReference type="AlphaFoldDB" id="A0AB39PLH5"/>
<evidence type="ECO:0000256" key="4">
    <source>
        <dbReference type="ARBA" id="ARBA00023125"/>
    </source>
</evidence>
<dbReference type="GO" id="GO:0006352">
    <property type="term" value="P:DNA-templated transcription initiation"/>
    <property type="evidence" value="ECO:0007669"/>
    <property type="project" value="InterPro"/>
</dbReference>
<keyword evidence="7" id="KW-1133">Transmembrane helix</keyword>
<evidence type="ECO:0000313" key="9">
    <source>
        <dbReference type="EMBL" id="XDQ31920.1"/>
    </source>
</evidence>
<evidence type="ECO:0000256" key="6">
    <source>
        <dbReference type="SAM" id="MobiDB-lite"/>
    </source>
</evidence>
<feature type="region of interest" description="Disordered" evidence="6">
    <location>
        <begin position="90"/>
        <end position="109"/>
    </location>
</feature>
<dbReference type="PANTHER" id="PTHR43133:SF8">
    <property type="entry name" value="RNA POLYMERASE SIGMA FACTOR HI_1459-RELATED"/>
    <property type="match status" value="1"/>
</dbReference>
<dbReference type="Gene3D" id="1.10.10.10">
    <property type="entry name" value="Winged helix-like DNA-binding domain superfamily/Winged helix DNA-binding domain"/>
    <property type="match status" value="1"/>
</dbReference>
<keyword evidence="5" id="KW-0804">Transcription</keyword>
<dbReference type="InterPro" id="IPR013324">
    <property type="entry name" value="RNA_pol_sigma_r3/r4-like"/>
</dbReference>
<dbReference type="InterPro" id="IPR013249">
    <property type="entry name" value="RNA_pol_sigma70_r4_t2"/>
</dbReference>
<keyword evidence="3" id="KW-0731">Sigma factor</keyword>
<evidence type="ECO:0000256" key="7">
    <source>
        <dbReference type="SAM" id="Phobius"/>
    </source>
</evidence>
<dbReference type="GO" id="GO:0016987">
    <property type="term" value="F:sigma factor activity"/>
    <property type="evidence" value="ECO:0007669"/>
    <property type="project" value="UniProtKB-KW"/>
</dbReference>